<evidence type="ECO:0000256" key="3">
    <source>
        <dbReference type="ARBA" id="ARBA00022801"/>
    </source>
</evidence>
<dbReference type="InterPro" id="IPR038765">
    <property type="entry name" value="Papain-like_cys_pep_sf"/>
</dbReference>
<feature type="region of interest" description="Disordered" evidence="6">
    <location>
        <begin position="143"/>
        <end position="163"/>
    </location>
</feature>
<evidence type="ECO:0000256" key="6">
    <source>
        <dbReference type="SAM" id="MobiDB-lite"/>
    </source>
</evidence>
<accession>A0AB34J8D1</accession>
<keyword evidence="3" id="KW-0378">Hydrolase</keyword>
<dbReference type="Proteomes" id="UP001515480">
    <property type="component" value="Unassembled WGS sequence"/>
</dbReference>
<proteinExistence type="inferred from homology"/>
<keyword evidence="4" id="KW-0788">Thiol protease</keyword>
<dbReference type="AlphaFoldDB" id="A0AB34J8D1"/>
<name>A0AB34J8D1_PRYPA</name>
<dbReference type="InterPro" id="IPR001300">
    <property type="entry name" value="Peptidase_C2_calpain_cat"/>
</dbReference>
<dbReference type="PRINTS" id="PR00704">
    <property type="entry name" value="CALPAIN"/>
</dbReference>
<dbReference type="SMART" id="SM00230">
    <property type="entry name" value="CysPc"/>
    <property type="match status" value="1"/>
</dbReference>
<dbReference type="GO" id="GO:0004198">
    <property type="term" value="F:calcium-dependent cysteine-type endopeptidase activity"/>
    <property type="evidence" value="ECO:0007669"/>
    <property type="project" value="InterPro"/>
</dbReference>
<dbReference type="Gene3D" id="3.90.70.10">
    <property type="entry name" value="Cysteine proteinases"/>
    <property type="match status" value="1"/>
</dbReference>
<feature type="domain" description="Calpain catalytic" evidence="7">
    <location>
        <begin position="213"/>
        <end position="517"/>
    </location>
</feature>
<dbReference type="Pfam" id="PF01067">
    <property type="entry name" value="Calpain_III"/>
    <property type="match status" value="2"/>
</dbReference>
<evidence type="ECO:0000256" key="4">
    <source>
        <dbReference type="ARBA" id="ARBA00022807"/>
    </source>
</evidence>
<evidence type="ECO:0000259" key="7">
    <source>
        <dbReference type="PROSITE" id="PS50203"/>
    </source>
</evidence>
<dbReference type="EMBL" id="JBGBPQ010000012">
    <property type="protein sequence ID" value="KAL1514592.1"/>
    <property type="molecule type" value="Genomic_DNA"/>
</dbReference>
<organism evidence="8 9">
    <name type="scientific">Prymnesium parvum</name>
    <name type="common">Toxic golden alga</name>
    <dbReference type="NCBI Taxonomy" id="97485"/>
    <lineage>
        <taxon>Eukaryota</taxon>
        <taxon>Haptista</taxon>
        <taxon>Haptophyta</taxon>
        <taxon>Prymnesiophyceae</taxon>
        <taxon>Prymnesiales</taxon>
        <taxon>Prymnesiaceae</taxon>
        <taxon>Prymnesium</taxon>
    </lineage>
</organism>
<keyword evidence="9" id="KW-1185">Reference proteome</keyword>
<dbReference type="Gene3D" id="2.60.120.380">
    <property type="match status" value="2"/>
</dbReference>
<dbReference type="PANTHER" id="PTHR10183:SF379">
    <property type="entry name" value="CALPAIN-5"/>
    <property type="match status" value="1"/>
</dbReference>
<dbReference type="SMART" id="SM00720">
    <property type="entry name" value="calpain_III"/>
    <property type="match status" value="2"/>
</dbReference>
<feature type="compositionally biased region" description="Low complexity" evidence="6">
    <location>
        <begin position="143"/>
        <end position="158"/>
    </location>
</feature>
<comment type="similarity">
    <text evidence="1">Belongs to the peptidase C2 family.</text>
</comment>
<dbReference type="PANTHER" id="PTHR10183">
    <property type="entry name" value="CALPAIN"/>
    <property type="match status" value="1"/>
</dbReference>
<evidence type="ECO:0000256" key="5">
    <source>
        <dbReference type="PROSITE-ProRule" id="PRU00239"/>
    </source>
</evidence>
<comment type="caution">
    <text evidence="5">Lacks conserved residue(s) required for the propagation of feature annotation.</text>
</comment>
<reference evidence="8 9" key="1">
    <citation type="journal article" date="2024" name="Science">
        <title>Giant polyketide synthase enzymes in the biosynthesis of giant marine polyether toxins.</title>
        <authorList>
            <person name="Fallon T.R."/>
            <person name="Shende V.V."/>
            <person name="Wierzbicki I.H."/>
            <person name="Pendleton A.L."/>
            <person name="Watervoot N.F."/>
            <person name="Auber R.P."/>
            <person name="Gonzalez D.J."/>
            <person name="Wisecaver J.H."/>
            <person name="Moore B.S."/>
        </authorList>
    </citation>
    <scope>NUCLEOTIDE SEQUENCE [LARGE SCALE GENOMIC DNA]</scope>
    <source>
        <strain evidence="8 9">12B1</strain>
    </source>
</reference>
<evidence type="ECO:0000256" key="2">
    <source>
        <dbReference type="ARBA" id="ARBA00022670"/>
    </source>
</evidence>
<dbReference type="InterPro" id="IPR022684">
    <property type="entry name" value="Calpain_cysteine_protease"/>
</dbReference>
<dbReference type="InterPro" id="IPR022682">
    <property type="entry name" value="Calpain_domain_III"/>
</dbReference>
<dbReference type="SUPFAM" id="SSF54001">
    <property type="entry name" value="Cysteine proteinases"/>
    <property type="match status" value="1"/>
</dbReference>
<sequence length="894" mass="97478">MPSTVSHGRWAAGSNGGCPKDPTWINNPQYLILPAPDAEASFTIELHSDEQKLPIGFVVLKAPKDGSGRCVDPKLRKSDVIHKSTWRATSPEKPILAEVVLPASVNGYIVIPSTHDAGPLAAFELKVSSEAYFTTELVAQEAGAPAGPGAASPIPRSPKAATGKPAAECVDCQEPNVPQIASEGQGLSAKQLKDVEAMVAKALAQCAATPGQKYQDPDFPASKASLWENKSKPSQEIGADPVVAWRRPEEWNPSARLFPNPGEPTGIVAGPLSNLWLLAACNIVAGDIDVIAKTFVDSTHAAQGFYIVRFFVDDPTSDDDWVVVLVDDRVPCGFDARPCFARTPDDVLWVSILEKAFAKWRGCYEATCFGSVEEGLLYLTGGLSRDLAIPPALSAGGGRAELDTFWTEIMSLWTTAHVIGCEVRSVAEVEGLAETGLLPNIPYAVLTGGDLPCGRMLRLRTFHGYSEWRGKWSDDDPGWTNRLRNMMQYSDSNDGTFWMSFDDFCRWFNVLYVCRRADDQWTRMTVRSSWSDATAGGCCPNFLTWRTNPQWLLRIRKTTKLAISLTLPPATAASGVAEHAICIQILAGNPGADARRRRLQLSSEADLLVPSEPRFTSRMMTEVTLEASDTPYVLMPCMFAPGHESQFTLVVRSDDCDDDGVPDFGFDPVAPKNDWKQGAFDGAWPDARPGGVSLAQFPQVQLHVSTAGRFFIFVDQLGVSSDMREEEGLQSETNYPSIGLALGVLGDPFTSLEESVGHVAAQPRDGTVFECRLLESETPYVVVPFLEDLAGALARHPQLRYRVCVYSDVEFSLGDKPQRSGGGAAFAHGWSQTKHWGAPPHPVSRKLPLAECTAFCNCTCDPISRECPMHNVYKRLHALQVGLDAQLKFLTTLK</sequence>
<dbReference type="PROSITE" id="PS50203">
    <property type="entry name" value="CALPAIN_CAT"/>
    <property type="match status" value="1"/>
</dbReference>
<evidence type="ECO:0000313" key="8">
    <source>
        <dbReference type="EMBL" id="KAL1514592.1"/>
    </source>
</evidence>
<dbReference type="InterPro" id="IPR036213">
    <property type="entry name" value="Calpain_III_sf"/>
</dbReference>
<dbReference type="InterPro" id="IPR022683">
    <property type="entry name" value="Calpain_III"/>
</dbReference>
<dbReference type="GO" id="GO:0006508">
    <property type="term" value="P:proteolysis"/>
    <property type="evidence" value="ECO:0007669"/>
    <property type="project" value="UniProtKB-KW"/>
</dbReference>
<protein>
    <recommendedName>
        <fullName evidence="7">Calpain catalytic domain-containing protein</fullName>
    </recommendedName>
</protein>
<evidence type="ECO:0000256" key="1">
    <source>
        <dbReference type="ARBA" id="ARBA00007623"/>
    </source>
</evidence>
<comment type="caution">
    <text evidence="8">The sequence shown here is derived from an EMBL/GenBank/DDBJ whole genome shotgun (WGS) entry which is preliminary data.</text>
</comment>
<dbReference type="Pfam" id="PF00648">
    <property type="entry name" value="Peptidase_C2"/>
    <property type="match status" value="1"/>
</dbReference>
<dbReference type="SUPFAM" id="SSF49758">
    <property type="entry name" value="Calpain large subunit, middle domain (domain III)"/>
    <property type="match status" value="2"/>
</dbReference>
<gene>
    <name evidence="8" type="ORF">AB1Y20_003686</name>
</gene>
<evidence type="ECO:0000313" key="9">
    <source>
        <dbReference type="Proteomes" id="UP001515480"/>
    </source>
</evidence>
<keyword evidence="2" id="KW-0645">Protease</keyword>